<protein>
    <submittedName>
        <fullName evidence="1">Uncharacterized protein</fullName>
    </submittedName>
</protein>
<keyword evidence="2" id="KW-1185">Reference proteome</keyword>
<dbReference type="AlphaFoldDB" id="A0AAV0NEE1"/>
<name>A0AAV0NEE1_9ROSI</name>
<organism evidence="1 2">
    <name type="scientific">Linum tenue</name>
    <dbReference type="NCBI Taxonomy" id="586396"/>
    <lineage>
        <taxon>Eukaryota</taxon>
        <taxon>Viridiplantae</taxon>
        <taxon>Streptophyta</taxon>
        <taxon>Embryophyta</taxon>
        <taxon>Tracheophyta</taxon>
        <taxon>Spermatophyta</taxon>
        <taxon>Magnoliopsida</taxon>
        <taxon>eudicotyledons</taxon>
        <taxon>Gunneridae</taxon>
        <taxon>Pentapetalae</taxon>
        <taxon>rosids</taxon>
        <taxon>fabids</taxon>
        <taxon>Malpighiales</taxon>
        <taxon>Linaceae</taxon>
        <taxon>Linum</taxon>
    </lineage>
</organism>
<evidence type="ECO:0000313" key="2">
    <source>
        <dbReference type="Proteomes" id="UP001154282"/>
    </source>
</evidence>
<dbReference type="EMBL" id="CAMGYJ010000008">
    <property type="protein sequence ID" value="CAI0456913.1"/>
    <property type="molecule type" value="Genomic_DNA"/>
</dbReference>
<sequence length="59" mass="7165">MQLLRPTHLRLTEPLPSVIDSLSSISTRRYKVFWSAGAWSRVDRLHQLWYRRTEREVRL</sequence>
<proteinExistence type="predicted"/>
<gene>
    <name evidence="1" type="ORF">LITE_LOCUS32936</name>
</gene>
<evidence type="ECO:0000313" key="1">
    <source>
        <dbReference type="EMBL" id="CAI0456913.1"/>
    </source>
</evidence>
<comment type="caution">
    <text evidence="1">The sequence shown here is derived from an EMBL/GenBank/DDBJ whole genome shotgun (WGS) entry which is preliminary data.</text>
</comment>
<accession>A0AAV0NEE1</accession>
<reference evidence="1" key="1">
    <citation type="submission" date="2022-08" db="EMBL/GenBank/DDBJ databases">
        <authorList>
            <person name="Gutierrez-Valencia J."/>
        </authorList>
    </citation>
    <scope>NUCLEOTIDE SEQUENCE</scope>
</reference>
<dbReference type="Proteomes" id="UP001154282">
    <property type="component" value="Unassembled WGS sequence"/>
</dbReference>